<dbReference type="RefSeq" id="WP_139066781.1">
    <property type="nucleotide sequence ID" value="NZ_CP040812.1"/>
</dbReference>
<dbReference type="Pfam" id="PF11827">
    <property type="entry name" value="DUF3347"/>
    <property type="match status" value="1"/>
</dbReference>
<protein>
    <submittedName>
        <fullName evidence="2">DUF3347 domain-containing protein</fullName>
    </submittedName>
</protein>
<dbReference type="KEGG" id="afla:FHG64_12830"/>
<accession>A0A5B7X4G5</accession>
<keyword evidence="3" id="KW-1185">Reference proteome</keyword>
<evidence type="ECO:0000313" key="2">
    <source>
        <dbReference type="EMBL" id="QCY70219.1"/>
    </source>
</evidence>
<dbReference type="InterPro" id="IPR021782">
    <property type="entry name" value="DUF3347"/>
</dbReference>
<proteinExistence type="predicted"/>
<dbReference type="Proteomes" id="UP000309016">
    <property type="component" value="Chromosome"/>
</dbReference>
<dbReference type="PROSITE" id="PS51257">
    <property type="entry name" value="PROKAR_LIPOPROTEIN"/>
    <property type="match status" value="1"/>
</dbReference>
<dbReference type="EMBL" id="CP040812">
    <property type="protein sequence ID" value="QCY70219.1"/>
    <property type="molecule type" value="Genomic_DNA"/>
</dbReference>
<name>A0A5B7X4G5_9FLAO</name>
<evidence type="ECO:0000313" key="3">
    <source>
        <dbReference type="Proteomes" id="UP000309016"/>
    </source>
</evidence>
<organism evidence="2 3">
    <name type="scientific">Antarcticibacterium flavum</name>
    <dbReference type="NCBI Taxonomy" id="2058175"/>
    <lineage>
        <taxon>Bacteria</taxon>
        <taxon>Pseudomonadati</taxon>
        <taxon>Bacteroidota</taxon>
        <taxon>Flavobacteriia</taxon>
        <taxon>Flavobacteriales</taxon>
        <taxon>Flavobacteriaceae</taxon>
        <taxon>Antarcticibacterium</taxon>
    </lineage>
</organism>
<feature type="domain" description="DUF3347" evidence="1">
    <location>
        <begin position="57"/>
        <end position="126"/>
    </location>
</feature>
<dbReference type="OrthoDB" id="5513217at2"/>
<reference evidence="2 3" key="1">
    <citation type="submission" date="2019-06" db="EMBL/GenBank/DDBJ databases">
        <title>Complete genome sequence of Antarcticibacterium flavum KCTC 52984T from an Antarctic marine sediment.</title>
        <authorList>
            <person name="Lee Y.M."/>
            <person name="Shin S.C."/>
        </authorList>
    </citation>
    <scope>NUCLEOTIDE SEQUENCE [LARGE SCALE GENOMIC DNA]</scope>
    <source>
        <strain evidence="2 3">KCTC 52984</strain>
    </source>
</reference>
<sequence length="177" mass="19778">MKTLKTTIVFLLLTAFMGCKENQSVEVNTPEEVEQEAKETADIADQEFIDGMTGAIWHHYLTMKMALTASDADQVQQSAGDIAEILTEERVQMKGIAQSISETDDIEAQRKLFAQFTEEIGPMFEEALSGGTIYKQFCPMAFDNKGAYWYSSVKEISNPYFGEKMPNCGSVEKTISK</sequence>
<gene>
    <name evidence="2" type="ORF">FHG64_12830</name>
</gene>
<dbReference type="AlphaFoldDB" id="A0A5B7X4G5"/>
<evidence type="ECO:0000259" key="1">
    <source>
        <dbReference type="Pfam" id="PF11827"/>
    </source>
</evidence>